<dbReference type="AlphaFoldDB" id="A0A8B0SDG7"/>
<keyword evidence="1" id="KW-0812">Transmembrane</keyword>
<reference evidence="3" key="2">
    <citation type="submission" date="2021-04" db="EMBL/GenBank/DDBJ databases">
        <title>Complete Genome and methylome analysis of Thiothrix fructosivorans ATCC 49748.</title>
        <authorList>
            <person name="Fomenkov A."/>
            <person name="Sun L."/>
            <person name="Vincze T."/>
            <person name="Grabovich M.Y."/>
            <person name="Roberts R.J."/>
        </authorList>
    </citation>
    <scope>NUCLEOTIDE SEQUENCE</scope>
    <source>
        <strain evidence="3">ATCC 49748</strain>
    </source>
</reference>
<evidence type="ECO:0000313" key="4">
    <source>
        <dbReference type="Proteomes" id="UP000664466"/>
    </source>
</evidence>
<feature type="transmembrane region" description="Helical" evidence="1">
    <location>
        <begin position="103"/>
        <end position="127"/>
    </location>
</feature>
<name>A0A8B0SDG7_9GAMM</name>
<feature type="transmembrane region" description="Helical" evidence="1">
    <location>
        <begin position="48"/>
        <end position="66"/>
    </location>
</feature>
<protein>
    <recommendedName>
        <fullName evidence="5">Transmembrane protein</fullName>
    </recommendedName>
</protein>
<gene>
    <name evidence="3" type="ORF">J1836_010615</name>
    <name evidence="2" type="ORF">J1836_15235</name>
</gene>
<evidence type="ECO:0000313" key="3">
    <source>
        <dbReference type="EMBL" id="QTX09104.1"/>
    </source>
</evidence>
<dbReference type="EMBL" id="CP072748">
    <property type="protein sequence ID" value="QTX09104.1"/>
    <property type="molecule type" value="Genomic_DNA"/>
</dbReference>
<sequence>MFKVVQIVPFFGIILVIYWLAVKVNLFPSGLNHVLFHLSLPSGALWKPTWGDFMVLLGVACLYVELFKSTRTSETTIIDHLLSTFVLIFYLTAWLIYGWAGNSVFLILTGMAFLDVIAGFTITISAARRDLSIGGK</sequence>
<keyword evidence="1" id="KW-0472">Membrane</keyword>
<dbReference type="EMBL" id="JAFMPM010000008">
    <property type="protein sequence ID" value="MBO0614254.1"/>
    <property type="molecule type" value="Genomic_DNA"/>
</dbReference>
<keyword evidence="1" id="KW-1133">Transmembrane helix</keyword>
<feature type="transmembrane region" description="Helical" evidence="1">
    <location>
        <begin position="78"/>
        <end position="97"/>
    </location>
</feature>
<proteinExistence type="predicted"/>
<organism evidence="3">
    <name type="scientific">Thiothrix fructosivorans</name>
    <dbReference type="NCBI Taxonomy" id="111770"/>
    <lineage>
        <taxon>Bacteria</taxon>
        <taxon>Pseudomonadati</taxon>
        <taxon>Pseudomonadota</taxon>
        <taxon>Gammaproteobacteria</taxon>
        <taxon>Thiotrichales</taxon>
        <taxon>Thiotrichaceae</taxon>
        <taxon>Thiothrix</taxon>
    </lineage>
</organism>
<dbReference type="Proteomes" id="UP000664466">
    <property type="component" value="Unassembled WGS sequence"/>
</dbReference>
<keyword evidence="4" id="KW-1185">Reference proteome</keyword>
<accession>A0A8B0SDG7</accession>
<evidence type="ECO:0008006" key="5">
    <source>
        <dbReference type="Google" id="ProtNLM"/>
    </source>
</evidence>
<feature type="transmembrane region" description="Helical" evidence="1">
    <location>
        <begin position="7"/>
        <end position="28"/>
    </location>
</feature>
<evidence type="ECO:0000256" key="1">
    <source>
        <dbReference type="SAM" id="Phobius"/>
    </source>
</evidence>
<dbReference type="RefSeq" id="WP_207251997.1">
    <property type="nucleotide sequence ID" value="NZ_JAFMPM010000008.1"/>
</dbReference>
<evidence type="ECO:0000313" key="2">
    <source>
        <dbReference type="EMBL" id="MBO0614254.1"/>
    </source>
</evidence>
<reference evidence="2 4" key="1">
    <citation type="submission" date="2021-03" db="EMBL/GenBank/DDBJ databases">
        <title>Draft genome and methylome analysis of Thiotrix fructosivoruns ATCC 49748.</title>
        <authorList>
            <person name="Fomenkov A."/>
            <person name="Grabovich M.Y."/>
            <person name="Roberts R.J."/>
        </authorList>
    </citation>
    <scope>NUCLEOTIDE SEQUENCE [LARGE SCALE GENOMIC DNA]</scope>
    <source>
        <strain evidence="2 4">ATCC 49748</strain>
    </source>
</reference>